<evidence type="ECO:0008006" key="5">
    <source>
        <dbReference type="Google" id="ProtNLM"/>
    </source>
</evidence>
<reference evidence="2" key="2">
    <citation type="submission" date="2020-07" db="EMBL/GenBank/DDBJ databases">
        <authorList>
            <person name="Pettersson B.M.F."/>
            <person name="Behra P.R.K."/>
            <person name="Ramesh M."/>
            <person name="Das S."/>
            <person name="Dasgupta S."/>
            <person name="Kirsebom L.A."/>
        </authorList>
    </citation>
    <scope>NUCLEOTIDE SEQUENCE</scope>
    <source>
        <strain evidence="2">DSM 44203</strain>
    </source>
</reference>
<protein>
    <recommendedName>
        <fullName evidence="5">ParB/Sulfiredoxin domain-containing protein</fullName>
    </recommendedName>
</protein>
<dbReference type="EMBL" id="JACKTI010000029">
    <property type="protein sequence ID" value="MCV7023656.1"/>
    <property type="molecule type" value="Genomic_DNA"/>
</dbReference>
<name>A0AAW5SJG7_MYCNV</name>
<comment type="caution">
    <text evidence="2">The sequence shown here is derived from an EMBL/GenBank/DDBJ whole genome shotgun (WGS) entry which is preliminary data.</text>
</comment>
<dbReference type="EMBL" id="BCTA01000013">
    <property type="protein sequence ID" value="GAT07699.1"/>
    <property type="molecule type" value="Genomic_DNA"/>
</dbReference>
<dbReference type="InterPro" id="IPR036086">
    <property type="entry name" value="ParB/Sulfiredoxin_sf"/>
</dbReference>
<gene>
    <name evidence="2" type="ORF">H7I77_09890</name>
    <name evidence="1" type="ORF">RMCN_0832</name>
</gene>
<evidence type="ECO:0000313" key="4">
    <source>
        <dbReference type="Proteomes" id="UP001207528"/>
    </source>
</evidence>
<evidence type="ECO:0000313" key="3">
    <source>
        <dbReference type="Proteomes" id="UP000069773"/>
    </source>
</evidence>
<dbReference type="AlphaFoldDB" id="A0AAW5SJG7"/>
<dbReference type="Proteomes" id="UP001207528">
    <property type="component" value="Unassembled WGS sequence"/>
</dbReference>
<dbReference type="InterPro" id="IPR046681">
    <property type="entry name" value="DUF6551"/>
</dbReference>
<dbReference type="SUPFAM" id="SSF110849">
    <property type="entry name" value="ParB/Sulfiredoxin"/>
    <property type="match status" value="1"/>
</dbReference>
<dbReference type="Proteomes" id="UP000069773">
    <property type="component" value="Unassembled WGS sequence"/>
</dbReference>
<reference evidence="1 3" key="1">
    <citation type="journal article" date="2016" name="Genome Announc.">
        <title>Draft Genome Sequences of Five Rapidly Growing Mycobacterium Species, M. thermoresistibile, M. fortuitum subsp. acetamidolyticum, M. canariasense, M. brisbanense, and M. novocastrense.</title>
        <authorList>
            <person name="Katahira K."/>
            <person name="Ogura Y."/>
            <person name="Gotoh Y."/>
            <person name="Hayashi T."/>
        </authorList>
    </citation>
    <scope>NUCLEOTIDE SEQUENCE [LARGE SCALE GENOMIC DNA]</scope>
    <source>
        <strain evidence="1 3">JCM18114</strain>
    </source>
</reference>
<organism evidence="2 4">
    <name type="scientific">Mycolicibacterium novocastrense</name>
    <name type="common">Mycobacterium novocastrense</name>
    <dbReference type="NCBI Taxonomy" id="59813"/>
    <lineage>
        <taxon>Bacteria</taxon>
        <taxon>Bacillati</taxon>
        <taxon>Actinomycetota</taxon>
        <taxon>Actinomycetes</taxon>
        <taxon>Mycobacteriales</taxon>
        <taxon>Mycobacteriaceae</taxon>
        <taxon>Mycolicibacterium</taxon>
    </lineage>
</organism>
<keyword evidence="3" id="KW-1185">Reference proteome</keyword>
<sequence>MTTSVATTAATAARGTYIDAIAVDELFVDKTYQRDLDEHRARKLAANWDRRLAGVIEVSDRGPDHQPRRYAIIDGQHRWAAGQLIDPPPMMVATIHEGLTVADEARLFDRINRERRRPSTWDHWHARKGAGDPDVLAIEQVAADLELTIDSAPREGNVRCTSTLEKLRALGGVELVGDTLKLIIDVWDIRLDAFDAPIVHGIGLVLHHLRDRIDLERLADTLLGIPGPRNLKTRALALGEHQGGTQPVLTALMIMFLYNKNRNVPGERISVTARTFGGGARNARSLPRIAQTA</sequence>
<evidence type="ECO:0000313" key="1">
    <source>
        <dbReference type="EMBL" id="GAT07699.1"/>
    </source>
</evidence>
<dbReference type="Pfam" id="PF20188">
    <property type="entry name" value="DUF6551"/>
    <property type="match status" value="1"/>
</dbReference>
<reference evidence="2" key="3">
    <citation type="journal article" date="2022" name="BMC Genomics">
        <title>Comparative genome analysis of mycobacteria focusing on tRNA and non-coding RNA.</title>
        <authorList>
            <person name="Behra P.R.K."/>
            <person name="Pettersson B.M.F."/>
            <person name="Ramesh M."/>
            <person name="Das S."/>
            <person name="Dasgupta S."/>
            <person name="Kirsebom L.A."/>
        </authorList>
    </citation>
    <scope>NUCLEOTIDE SEQUENCE</scope>
    <source>
        <strain evidence="2">DSM 44203</strain>
    </source>
</reference>
<accession>A0AAW5SJG7</accession>
<proteinExistence type="predicted"/>
<evidence type="ECO:0000313" key="2">
    <source>
        <dbReference type="EMBL" id="MCV7023656.1"/>
    </source>
</evidence>
<dbReference type="RefSeq" id="WP_067387512.1">
    <property type="nucleotide sequence ID" value="NZ_BCTA01000013.1"/>
</dbReference>